<gene>
    <name evidence="2" type="ORF">ATL51_0238</name>
</gene>
<evidence type="ECO:0000256" key="1">
    <source>
        <dbReference type="SAM" id="MobiDB-lite"/>
    </source>
</evidence>
<accession>A0AA44UUY2</accession>
<name>A0AA44UUY2_PSEA5</name>
<dbReference type="RefSeq" id="WP_100877327.1">
    <property type="nucleotide sequence ID" value="NZ_JBEPFP010000009.1"/>
</dbReference>
<dbReference type="EMBL" id="PHUJ01000002">
    <property type="protein sequence ID" value="PKB41276.1"/>
    <property type="molecule type" value="Genomic_DNA"/>
</dbReference>
<feature type="compositionally biased region" description="Basic and acidic residues" evidence="1">
    <location>
        <begin position="93"/>
        <end position="107"/>
    </location>
</feature>
<dbReference type="AlphaFoldDB" id="A0AA44UUY2"/>
<dbReference type="Proteomes" id="UP000232453">
    <property type="component" value="Unassembled WGS sequence"/>
</dbReference>
<reference evidence="2 3" key="1">
    <citation type="submission" date="2017-11" db="EMBL/GenBank/DDBJ databases">
        <title>Sequencing the genomes of 1000 actinobacteria strains.</title>
        <authorList>
            <person name="Klenk H.-P."/>
        </authorList>
    </citation>
    <scope>NUCLEOTIDE SEQUENCE [LARGE SCALE GENOMIC DNA]</scope>
    <source>
        <strain evidence="2 3">DSM 44104</strain>
    </source>
</reference>
<feature type="region of interest" description="Disordered" evidence="1">
    <location>
        <begin position="93"/>
        <end position="129"/>
    </location>
</feature>
<organism evidence="2 3">
    <name type="scientific">Pseudonocardia alni</name>
    <name type="common">Amycolata alni</name>
    <dbReference type="NCBI Taxonomy" id="33907"/>
    <lineage>
        <taxon>Bacteria</taxon>
        <taxon>Bacillati</taxon>
        <taxon>Actinomycetota</taxon>
        <taxon>Actinomycetes</taxon>
        <taxon>Pseudonocardiales</taxon>
        <taxon>Pseudonocardiaceae</taxon>
        <taxon>Pseudonocardia</taxon>
    </lineage>
</organism>
<evidence type="ECO:0000313" key="2">
    <source>
        <dbReference type="EMBL" id="PKB41276.1"/>
    </source>
</evidence>
<protein>
    <submittedName>
        <fullName evidence="2">Uncharacterized protein</fullName>
    </submittedName>
</protein>
<sequence>MTTPPEDRNSPAPLSWEDLADLRAGTLTAGQEERLRIVMDRNPDLAHRMLAELAAVETEFPDPPNANDPLHVPPQVAARWQSAIAREAERRANGYRADLEDSHDMADRVGMPEPAPEVHYREEPGDDQG</sequence>
<evidence type="ECO:0000313" key="3">
    <source>
        <dbReference type="Proteomes" id="UP000232453"/>
    </source>
</evidence>
<comment type="caution">
    <text evidence="2">The sequence shown here is derived from an EMBL/GenBank/DDBJ whole genome shotgun (WGS) entry which is preliminary data.</text>
</comment>
<proteinExistence type="predicted"/>